<dbReference type="RefSeq" id="WP_349229282.1">
    <property type="nucleotide sequence ID" value="NZ_JBBMFJ010000013.1"/>
</dbReference>
<comment type="caution">
    <text evidence="2">The sequence shown here is derived from an EMBL/GenBank/DDBJ whole genome shotgun (WGS) entry which is preliminary data.</text>
</comment>
<proteinExistence type="predicted"/>
<evidence type="ECO:0000259" key="1">
    <source>
        <dbReference type="SMART" id="SM00471"/>
    </source>
</evidence>
<dbReference type="SUPFAM" id="SSF109604">
    <property type="entry name" value="HD-domain/PDEase-like"/>
    <property type="match status" value="1"/>
</dbReference>
<dbReference type="PANTHER" id="PTHR46246:SF1">
    <property type="entry name" value="GUANOSINE-3',5'-BIS(DIPHOSPHATE) 3'-PYROPHOSPHOHYDROLASE MESH1"/>
    <property type="match status" value="1"/>
</dbReference>
<reference evidence="2 3" key="1">
    <citation type="submission" date="2024-03" db="EMBL/GenBank/DDBJ databases">
        <title>Human intestinal bacterial collection.</title>
        <authorList>
            <person name="Pauvert C."/>
            <person name="Hitch T.C.A."/>
            <person name="Clavel T."/>
        </authorList>
    </citation>
    <scope>NUCLEOTIDE SEQUENCE [LARGE SCALE GENOMIC DNA]</scope>
    <source>
        <strain evidence="2 3">CLA-AP-H27</strain>
    </source>
</reference>
<protein>
    <submittedName>
        <fullName evidence="2">HD domain-containing protein</fullName>
    </submittedName>
</protein>
<dbReference type="InterPro" id="IPR052194">
    <property type="entry name" value="MESH1"/>
</dbReference>
<dbReference type="EMBL" id="JBBMFJ010000013">
    <property type="protein sequence ID" value="MEQ2563053.1"/>
    <property type="molecule type" value="Genomic_DNA"/>
</dbReference>
<sequence length="217" mass="25363">MERFHGLGTRIAEEEMLLKGVFRVENNRSAVKRHMNEDRQMIQKAAVFAAKAHEGMMRKGSRIPYIYHPMEVALIVAQMTDDPEVIAAAYLHDVLEDTSVTPEELEEAFGSRVLSFVKAESEDKSRTWRERKASTIAHLKQAPWEVKLLTLGDKLSNMRSTARDYMVIGDEIWQRFNEKHRECHQWYLEGIMDGLQELRDLPPFQELERLYHLVYES</sequence>
<dbReference type="Proteomes" id="UP001437460">
    <property type="component" value="Unassembled WGS sequence"/>
</dbReference>
<dbReference type="PANTHER" id="PTHR46246">
    <property type="entry name" value="GUANOSINE-3',5'-BIS(DIPHOSPHATE) 3'-PYROPHOSPHOHYDROLASE MESH1"/>
    <property type="match status" value="1"/>
</dbReference>
<organism evidence="2 3">
    <name type="scientific">Ventrimonas faecis</name>
    <dbReference type="NCBI Taxonomy" id="3133170"/>
    <lineage>
        <taxon>Bacteria</taxon>
        <taxon>Bacillati</taxon>
        <taxon>Bacillota</taxon>
        <taxon>Clostridia</taxon>
        <taxon>Lachnospirales</taxon>
        <taxon>Lachnospiraceae</taxon>
        <taxon>Ventrimonas</taxon>
    </lineage>
</organism>
<evidence type="ECO:0000313" key="3">
    <source>
        <dbReference type="Proteomes" id="UP001437460"/>
    </source>
</evidence>
<accession>A0ABV1HN73</accession>
<keyword evidence="3" id="KW-1185">Reference proteome</keyword>
<dbReference type="SMART" id="SM00471">
    <property type="entry name" value="HDc"/>
    <property type="match status" value="1"/>
</dbReference>
<name>A0ABV1HN73_9FIRM</name>
<dbReference type="Pfam" id="PF13328">
    <property type="entry name" value="HD_4"/>
    <property type="match status" value="1"/>
</dbReference>
<feature type="domain" description="HD/PDEase" evidence="1">
    <location>
        <begin position="61"/>
        <end position="167"/>
    </location>
</feature>
<dbReference type="InterPro" id="IPR003607">
    <property type="entry name" value="HD/PDEase_dom"/>
</dbReference>
<gene>
    <name evidence="2" type="ORF">WMO41_07730</name>
</gene>
<evidence type="ECO:0000313" key="2">
    <source>
        <dbReference type="EMBL" id="MEQ2563053.1"/>
    </source>
</evidence>
<dbReference type="CDD" id="cd00077">
    <property type="entry name" value="HDc"/>
    <property type="match status" value="1"/>
</dbReference>
<dbReference type="Gene3D" id="1.10.3210.10">
    <property type="entry name" value="Hypothetical protein af1432"/>
    <property type="match status" value="1"/>
</dbReference>